<keyword evidence="3" id="KW-1185">Reference proteome</keyword>
<dbReference type="GO" id="GO:0005829">
    <property type="term" value="C:cytosol"/>
    <property type="evidence" value="ECO:0007669"/>
    <property type="project" value="TreeGrafter"/>
</dbReference>
<evidence type="ECO:0000313" key="3">
    <source>
        <dbReference type="Proteomes" id="UP000030854"/>
    </source>
</evidence>
<dbReference type="PANTHER" id="PTHR28272">
    <property type="entry name" value="RIBONUCLEASES P/MRP PROTEIN SUBUNIT POP3"/>
    <property type="match status" value="1"/>
</dbReference>
<evidence type="ECO:0000256" key="1">
    <source>
        <dbReference type="SAM" id="MobiDB-lite"/>
    </source>
</evidence>
<dbReference type="GO" id="GO:0005655">
    <property type="term" value="C:nucleolar ribonuclease P complex"/>
    <property type="evidence" value="ECO:0007669"/>
    <property type="project" value="TreeGrafter"/>
</dbReference>
<dbReference type="InterPro" id="IPR013241">
    <property type="entry name" value="RNase_P_Pop3"/>
</dbReference>
<reference evidence="2 3" key="1">
    <citation type="journal article" date="2014" name="BMC Genomics">
        <title>Adaptive genomic structural variation in the grape powdery mildew pathogen, Erysiphe necator.</title>
        <authorList>
            <person name="Jones L."/>
            <person name="Riaz S."/>
            <person name="Morales-Cruz A."/>
            <person name="Amrine K.C."/>
            <person name="McGuire B."/>
            <person name="Gubler W.D."/>
            <person name="Walker M.A."/>
            <person name="Cantu D."/>
        </authorList>
    </citation>
    <scope>NUCLEOTIDE SEQUENCE [LARGE SCALE GENOMIC DNA]</scope>
    <source>
        <strain evidence="3">c</strain>
    </source>
</reference>
<feature type="region of interest" description="Disordered" evidence="1">
    <location>
        <begin position="49"/>
        <end position="77"/>
    </location>
</feature>
<feature type="compositionally biased region" description="Basic residues" evidence="1">
    <location>
        <begin position="57"/>
        <end position="72"/>
    </location>
</feature>
<accession>A0A0B1PEB9</accession>
<dbReference type="OMA" id="AFNCHFP"/>
<dbReference type="GO" id="GO:0006364">
    <property type="term" value="P:rRNA processing"/>
    <property type="evidence" value="ECO:0007669"/>
    <property type="project" value="InterPro"/>
</dbReference>
<dbReference type="HOGENOM" id="CLU_047273_2_0_1"/>
<dbReference type="GO" id="GO:0000172">
    <property type="term" value="C:ribonuclease MRP complex"/>
    <property type="evidence" value="ECO:0007669"/>
    <property type="project" value="TreeGrafter"/>
</dbReference>
<dbReference type="Pfam" id="PF08228">
    <property type="entry name" value="RNase_P_pop3"/>
    <property type="match status" value="1"/>
</dbReference>
<proteinExistence type="predicted"/>
<dbReference type="STRING" id="52586.A0A0B1PEB9"/>
<dbReference type="GO" id="GO:0008033">
    <property type="term" value="P:tRNA processing"/>
    <property type="evidence" value="ECO:0007669"/>
    <property type="project" value="InterPro"/>
</dbReference>
<dbReference type="GO" id="GO:0004526">
    <property type="term" value="F:ribonuclease P activity"/>
    <property type="evidence" value="ECO:0007669"/>
    <property type="project" value="TreeGrafter"/>
</dbReference>
<comment type="caution">
    <text evidence="2">The sequence shown here is derived from an EMBL/GenBank/DDBJ whole genome shotgun (WGS) entry which is preliminary data.</text>
</comment>
<dbReference type="GO" id="GO:0034965">
    <property type="term" value="P:intronic box C/D snoRNA processing"/>
    <property type="evidence" value="ECO:0007669"/>
    <property type="project" value="TreeGrafter"/>
</dbReference>
<dbReference type="EMBL" id="JNVN01000302">
    <property type="protein sequence ID" value="KHJ35675.1"/>
    <property type="molecule type" value="Genomic_DNA"/>
</dbReference>
<organism evidence="2 3">
    <name type="scientific">Uncinula necator</name>
    <name type="common">Grape powdery mildew</name>
    <dbReference type="NCBI Taxonomy" id="52586"/>
    <lineage>
        <taxon>Eukaryota</taxon>
        <taxon>Fungi</taxon>
        <taxon>Dikarya</taxon>
        <taxon>Ascomycota</taxon>
        <taxon>Pezizomycotina</taxon>
        <taxon>Leotiomycetes</taxon>
        <taxon>Erysiphales</taxon>
        <taxon>Erysiphaceae</taxon>
        <taxon>Erysiphe</taxon>
    </lineage>
</organism>
<dbReference type="PANTHER" id="PTHR28272:SF1">
    <property type="entry name" value="RIBONUCLEASES P_MRP PROTEIN SUBUNIT POP3"/>
    <property type="match status" value="1"/>
</dbReference>
<sequence>MSSTEYKSKITWQLDSPFTTNNVPKLSPEHLDTIVSLLSRLITPIGQYRRDHITPSKGKRSTKSSRKQKSAKQQKILSQRCQTPLVPEISKYVIIGLHSVVRKLESLSNLSRKQSIRSSDLETLEIDHKTIVDDASPSNCHFLAVFILSSSMPMAIEDLLQQLIVTASLAHPEYPQTRLVRLSENYHNHLSQCLGIPSASMIGILNGAPLSKGLAEFMTNHVPEIRIPWLEGSSSVQYLPVKINEMENLVVSVVKHKKTQIMRKQNIKTT</sequence>
<evidence type="ECO:0000313" key="2">
    <source>
        <dbReference type="EMBL" id="KHJ35675.1"/>
    </source>
</evidence>
<dbReference type="GO" id="GO:0000171">
    <property type="term" value="F:ribonuclease MRP activity"/>
    <property type="evidence" value="ECO:0007669"/>
    <property type="project" value="TreeGrafter"/>
</dbReference>
<name>A0A0B1PEB9_UNCNE</name>
<dbReference type="Proteomes" id="UP000030854">
    <property type="component" value="Unassembled WGS sequence"/>
</dbReference>
<gene>
    <name evidence="2" type="ORF">EV44_g5444</name>
</gene>
<protein>
    <submittedName>
        <fullName evidence="2">Putative rna-processing protein</fullName>
    </submittedName>
</protein>
<dbReference type="AlphaFoldDB" id="A0A0B1PEB9"/>